<evidence type="ECO:0000313" key="3">
    <source>
        <dbReference type="Proteomes" id="UP000838100"/>
    </source>
</evidence>
<feature type="transmembrane region" description="Helical" evidence="1">
    <location>
        <begin position="20"/>
        <end position="42"/>
    </location>
</feature>
<comment type="caution">
    <text evidence="2">The sequence shown here is derived from an EMBL/GenBank/DDBJ whole genome shotgun (WGS) entry which is preliminary data.</text>
</comment>
<name>A0ABN8EJ63_9GAMM</name>
<accession>A0ABN8EJ63</accession>
<gene>
    <name evidence="2" type="ORF">SIN8267_02536</name>
</gene>
<dbReference type="Proteomes" id="UP000838100">
    <property type="component" value="Unassembled WGS sequence"/>
</dbReference>
<dbReference type="RefSeq" id="WP_237445104.1">
    <property type="nucleotide sequence ID" value="NZ_CAKLPX010000003.1"/>
</dbReference>
<dbReference type="EMBL" id="CAKLPX010000003">
    <property type="protein sequence ID" value="CAH0992416.1"/>
    <property type="molecule type" value="Genomic_DNA"/>
</dbReference>
<evidence type="ECO:0000313" key="2">
    <source>
        <dbReference type="EMBL" id="CAH0992416.1"/>
    </source>
</evidence>
<keyword evidence="1" id="KW-1133">Transmembrane helix</keyword>
<keyword evidence="1" id="KW-0812">Transmembrane</keyword>
<keyword evidence="1" id="KW-0472">Membrane</keyword>
<reference evidence="2" key="1">
    <citation type="submission" date="2021-12" db="EMBL/GenBank/DDBJ databases">
        <authorList>
            <person name="Rodrigo-Torres L."/>
            <person name="Arahal R. D."/>
            <person name="Lucena T."/>
        </authorList>
    </citation>
    <scope>NUCLEOTIDE SEQUENCE</scope>
    <source>
        <strain evidence="2">CECT 8267</strain>
    </source>
</reference>
<evidence type="ECO:0000256" key="1">
    <source>
        <dbReference type="SAM" id="Phobius"/>
    </source>
</evidence>
<keyword evidence="3" id="KW-1185">Reference proteome</keyword>
<proteinExistence type="predicted"/>
<organism evidence="2 3">
    <name type="scientific">Sinobacterium norvegicum</name>
    <dbReference type="NCBI Taxonomy" id="1641715"/>
    <lineage>
        <taxon>Bacteria</taxon>
        <taxon>Pseudomonadati</taxon>
        <taxon>Pseudomonadota</taxon>
        <taxon>Gammaproteobacteria</taxon>
        <taxon>Cellvibrionales</taxon>
        <taxon>Spongiibacteraceae</taxon>
        <taxon>Sinobacterium</taxon>
    </lineage>
</organism>
<sequence>MPSVTSAPSTEYTGMIGDLLEIVLTAILIFLTAGAGVAATAGSKLKNVDALKDLGRCFDDFVKLLKKKQAKQLGTDSGQQTAIGKADIVDYVCWPF</sequence>
<protein>
    <submittedName>
        <fullName evidence="2">Uncharacterized protein</fullName>
    </submittedName>
</protein>